<evidence type="ECO:0000313" key="2">
    <source>
        <dbReference type="EMBL" id="EYC29207.1"/>
    </source>
</evidence>
<dbReference type="STRING" id="53326.A0A016VQ85"/>
<feature type="signal peptide" evidence="1">
    <location>
        <begin position="1"/>
        <end position="18"/>
    </location>
</feature>
<dbReference type="OrthoDB" id="5838444at2759"/>
<proteinExistence type="predicted"/>
<accession>A0A016VQ85</accession>
<organism evidence="2 3">
    <name type="scientific">Ancylostoma ceylanicum</name>
    <dbReference type="NCBI Taxonomy" id="53326"/>
    <lineage>
        <taxon>Eukaryota</taxon>
        <taxon>Metazoa</taxon>
        <taxon>Ecdysozoa</taxon>
        <taxon>Nematoda</taxon>
        <taxon>Chromadorea</taxon>
        <taxon>Rhabditida</taxon>
        <taxon>Rhabditina</taxon>
        <taxon>Rhabditomorpha</taxon>
        <taxon>Strongyloidea</taxon>
        <taxon>Ancylostomatidae</taxon>
        <taxon>Ancylostomatinae</taxon>
        <taxon>Ancylostoma</taxon>
    </lineage>
</organism>
<evidence type="ECO:0008006" key="4">
    <source>
        <dbReference type="Google" id="ProtNLM"/>
    </source>
</evidence>
<keyword evidence="1" id="KW-0732">Signal</keyword>
<keyword evidence="3" id="KW-1185">Reference proteome</keyword>
<comment type="caution">
    <text evidence="2">The sequence shown here is derived from an EMBL/GenBank/DDBJ whole genome shotgun (WGS) entry which is preliminary data.</text>
</comment>
<dbReference type="PANTHER" id="PTHR21593:SF36">
    <property type="entry name" value="DUF148 DOMAIN-CONTAINING PROTEIN-RELATED"/>
    <property type="match status" value="1"/>
</dbReference>
<gene>
    <name evidence="2" type="primary">Acey_s0006.g2839</name>
    <name evidence="2" type="ORF">Y032_0006g2839</name>
</gene>
<protein>
    <recommendedName>
        <fullName evidence="4">SXP/RAL-2 family protein Ani s 5-like cation-binding domain-containing protein</fullName>
    </recommendedName>
</protein>
<evidence type="ECO:0000313" key="3">
    <source>
        <dbReference type="Proteomes" id="UP000024635"/>
    </source>
</evidence>
<feature type="chain" id="PRO_5001493803" description="SXP/RAL-2 family protein Ani s 5-like cation-binding domain-containing protein" evidence="1">
    <location>
        <begin position="19"/>
        <end position="223"/>
    </location>
</feature>
<evidence type="ECO:0000256" key="1">
    <source>
        <dbReference type="SAM" id="SignalP"/>
    </source>
</evidence>
<sequence length="223" mass="25695">MLQVVLFSLFYFAAITNASPTSFGRGVGPPPPPCGLPPFIDKVPADVQKKLQDIWKNYKQGDKCYNERGETRELLNSLPVEVRKVVYRHTTLPIPLTKAPKDVQERFRAILEDSAVPCGSKTKKMHELAQKVLNGDTLDEFNDYHSKVEENTKHIQEMIQVQRLSPEAKKALDEIFDLHAQEYRLMRNLSETVQNELLDIWKKERDTLPRQVALAWPRASQWL</sequence>
<dbReference type="EMBL" id="JARK01001342">
    <property type="protein sequence ID" value="EYC29207.1"/>
    <property type="molecule type" value="Genomic_DNA"/>
</dbReference>
<dbReference type="InterPro" id="IPR052823">
    <property type="entry name" value="SXP/RAL-2_related"/>
</dbReference>
<reference evidence="3" key="1">
    <citation type="journal article" date="2015" name="Nat. Genet.">
        <title>The genome and transcriptome of the zoonotic hookworm Ancylostoma ceylanicum identify infection-specific gene families.</title>
        <authorList>
            <person name="Schwarz E.M."/>
            <person name="Hu Y."/>
            <person name="Antoshechkin I."/>
            <person name="Miller M.M."/>
            <person name="Sternberg P.W."/>
            <person name="Aroian R.V."/>
        </authorList>
    </citation>
    <scope>NUCLEOTIDE SEQUENCE</scope>
    <source>
        <strain evidence="3">HY135</strain>
    </source>
</reference>
<name>A0A016VQ85_9BILA</name>
<dbReference type="PANTHER" id="PTHR21593">
    <property type="entry name" value="PRION-LIKE- Q/N-RICH -DOMAIN-BEARING PROTEIN PROTEIN"/>
    <property type="match status" value="1"/>
</dbReference>
<dbReference type="Proteomes" id="UP000024635">
    <property type="component" value="Unassembled WGS sequence"/>
</dbReference>
<dbReference type="AlphaFoldDB" id="A0A016VQ85"/>